<feature type="region of interest" description="Disordered" evidence="1">
    <location>
        <begin position="470"/>
        <end position="507"/>
    </location>
</feature>
<evidence type="ECO:0000313" key="2">
    <source>
        <dbReference type="EMBL" id="CDW89251.1"/>
    </source>
</evidence>
<dbReference type="InParanoid" id="A0A078B4R0"/>
<reference evidence="2 3" key="1">
    <citation type="submission" date="2014-06" db="EMBL/GenBank/DDBJ databases">
        <authorList>
            <person name="Swart Estienne"/>
        </authorList>
    </citation>
    <scope>NUCLEOTIDE SEQUENCE [LARGE SCALE GENOMIC DNA]</scope>
    <source>
        <strain evidence="2 3">130c</strain>
    </source>
</reference>
<evidence type="ECO:0000256" key="1">
    <source>
        <dbReference type="SAM" id="MobiDB-lite"/>
    </source>
</evidence>
<organism evidence="2 3">
    <name type="scientific">Stylonychia lemnae</name>
    <name type="common">Ciliate</name>
    <dbReference type="NCBI Taxonomy" id="5949"/>
    <lineage>
        <taxon>Eukaryota</taxon>
        <taxon>Sar</taxon>
        <taxon>Alveolata</taxon>
        <taxon>Ciliophora</taxon>
        <taxon>Intramacronucleata</taxon>
        <taxon>Spirotrichea</taxon>
        <taxon>Stichotrichia</taxon>
        <taxon>Sporadotrichida</taxon>
        <taxon>Oxytrichidae</taxon>
        <taxon>Stylonychinae</taxon>
        <taxon>Stylonychia</taxon>
    </lineage>
</organism>
<feature type="compositionally biased region" description="Polar residues" evidence="1">
    <location>
        <begin position="743"/>
        <end position="755"/>
    </location>
</feature>
<feature type="compositionally biased region" description="Low complexity" evidence="1">
    <location>
        <begin position="87"/>
        <end position="96"/>
    </location>
</feature>
<feature type="compositionally biased region" description="Acidic residues" evidence="1">
    <location>
        <begin position="487"/>
        <end position="499"/>
    </location>
</feature>
<keyword evidence="3" id="KW-1185">Reference proteome</keyword>
<name>A0A078B4R0_STYLE</name>
<gene>
    <name evidence="2" type="primary">Contig3836.g4103</name>
    <name evidence="2" type="ORF">STYLEM_18383</name>
</gene>
<feature type="region of interest" description="Disordered" evidence="1">
    <location>
        <begin position="87"/>
        <end position="154"/>
    </location>
</feature>
<sequence length="847" mass="98936">MTQDSSPDHQYNNRQLKQALQKAVFSPPLENSRQNNQNLILTDNSSILIKNNSSTGSADMFAKLPFENTSPQLNNQTLNQRQIRNPFVNHNLNNPNTSDSNSSMISTERTKPHQNLQSKQPNQKKTKSKKSKSQSNRNSQTRSQKTKDILTGKPLINKTQPEDTLIQEGVKLLFQKSKPIKDLKSGGHHLAQSLLNKPAIPRSTNKTSIEQKEKEPALKKAKTRSSVNKKTSFSLKRAQTLLDEESYKDQTNIVVPNMRNLNQLHQNFHEQKNSLDFSEYNDELFDVNQLQSQNGFNNFKQHQSQSSNQQDSHENVKQTRAIQIMISFIKHHSKDTKRQYFEKWRFKSLAQRSSVQVLAQTRWINEVQSQSSVTDSEALQKQRDLVLRKCVGCLFRYRSRKLANSFVQWKYRTQFTQYMQNYLKYKQVGLGNNTMSEFSYQQSSPINYQIQQQIMLQQQQKVFQNLPKNNTYVNRQSNGNDYPSSEQDQENISEDEDQETLSKQKKIGLVQNKTVGRSSQKQYNFTNPQAQLDQLPYQFELFKQILQSPNKDFGRLMKMTSENSIQYMNDDMFGDDLSSRRPSHQRQNYPNQIKPYALNQQFQYQQRQVNVQGTLIVKKKLEGQLREVFRIWRRETDIYLISADYKVKKNELLGSLKYSELFSKMKNINDKALIRHIQGAFNAWKITTIIDKKAENKKLQQYFMNNAKLEIQKSKVVLQKLYHQKQLYDQQQQIQERSRSSSPNPFQTNGQQWNQSFNIGNYNSPSTFSQNPNSQRVSGIMSNDHIMQMMNPYFLKNQHALPSRLQQMVVDKNSQLEVVNQIKSLCYDMLLEILDEADKNNKQPTSN</sequence>
<dbReference type="AlphaFoldDB" id="A0A078B4R0"/>
<feature type="compositionally biased region" description="Polar residues" evidence="1">
    <location>
        <begin position="97"/>
        <end position="107"/>
    </location>
</feature>
<dbReference type="Proteomes" id="UP000039865">
    <property type="component" value="Unassembled WGS sequence"/>
</dbReference>
<feature type="compositionally biased region" description="Basic residues" evidence="1">
    <location>
        <begin position="122"/>
        <end position="132"/>
    </location>
</feature>
<dbReference type="EMBL" id="CCKQ01017371">
    <property type="protein sequence ID" value="CDW89251.1"/>
    <property type="molecule type" value="Genomic_DNA"/>
</dbReference>
<feature type="compositionally biased region" description="Polar residues" evidence="1">
    <location>
        <begin position="470"/>
        <end position="486"/>
    </location>
</feature>
<accession>A0A078B4R0</accession>
<protein>
    <submittedName>
        <fullName evidence="2">Uncharacterized protein</fullName>
    </submittedName>
</protein>
<proteinExistence type="predicted"/>
<evidence type="ECO:0000313" key="3">
    <source>
        <dbReference type="Proteomes" id="UP000039865"/>
    </source>
</evidence>
<feature type="compositionally biased region" description="Low complexity" evidence="1">
    <location>
        <begin position="133"/>
        <end position="143"/>
    </location>
</feature>
<feature type="region of interest" description="Disordered" evidence="1">
    <location>
        <begin position="732"/>
        <end position="755"/>
    </location>
</feature>